<dbReference type="RefSeq" id="WP_065198389.1">
    <property type="nucleotide sequence ID" value="NZ_LYVJ01000003.1"/>
</dbReference>
<dbReference type="Gene3D" id="3.40.50.880">
    <property type="match status" value="1"/>
</dbReference>
<reference evidence="3 4" key="1">
    <citation type="submission" date="2016-05" db="EMBL/GenBank/DDBJ databases">
        <title>Draft Genome Sequences of Stenotrophomonas maltophilia Strains Sm32COP, Sm41DVV, Sm46PAILV, SmF3, SmF22, SmSOFb1 and SmCVFa1, Isolated from Different Manures, in France.</title>
        <authorList>
            <person name="Nazaret S."/>
            <person name="Bodilis J."/>
        </authorList>
    </citation>
    <scope>NUCLEOTIDE SEQUENCE [LARGE SCALE GENOMIC DNA]</scope>
    <source>
        <strain evidence="3 4">Sm46PAILV</strain>
    </source>
</reference>
<accession>A0A1A6Y2U7</accession>
<dbReference type="Pfam" id="PF06283">
    <property type="entry name" value="ThuA"/>
    <property type="match status" value="1"/>
</dbReference>
<dbReference type="AlphaFoldDB" id="A0A1A6Y2U7"/>
<sequence length="274" mass="29796">MRRLRLPCLLLALLPLPVDAADAILVFSRTEGFRHASIPAAVAALRDLAAEQGWQVTHSEDPAQFTPSRLAGFRAVVFASTTGNVLDAAQQAALQAYIEGGGGFMGVHAAADTEYDWPWYGELVGARFANHPSGLQRTRVQQVDGHSWPVTDELYNFRRNPRPWVRVLATVDEGRYSGGTMGEDHPITWCRPQGKGRSWYTGLGHDAAVYADRNMRAMLKRGLAYAGGASAECWQTPVEPGPRPASVAWAGQARHAVRVGLAAPEMSHAESQAR</sequence>
<evidence type="ECO:0000256" key="1">
    <source>
        <dbReference type="SAM" id="SignalP"/>
    </source>
</evidence>
<name>A0A1A6Y2U7_STEMA</name>
<feature type="domain" description="ThuA-like" evidence="2">
    <location>
        <begin position="24"/>
        <end position="226"/>
    </location>
</feature>
<gene>
    <name evidence="3" type="ORF">A9K58_05505</name>
</gene>
<evidence type="ECO:0000313" key="3">
    <source>
        <dbReference type="EMBL" id="OBU69184.1"/>
    </source>
</evidence>
<proteinExistence type="predicted"/>
<dbReference type="EMBL" id="LYVJ01000003">
    <property type="protein sequence ID" value="OBU69184.1"/>
    <property type="molecule type" value="Genomic_DNA"/>
</dbReference>
<dbReference type="PANTHER" id="PTHR40469">
    <property type="entry name" value="SECRETED GLYCOSYL HYDROLASE"/>
    <property type="match status" value="1"/>
</dbReference>
<dbReference type="SUPFAM" id="SSF52317">
    <property type="entry name" value="Class I glutamine amidotransferase-like"/>
    <property type="match status" value="1"/>
</dbReference>
<comment type="caution">
    <text evidence="3">The sequence shown here is derived from an EMBL/GenBank/DDBJ whole genome shotgun (WGS) entry which is preliminary data.</text>
</comment>
<dbReference type="InterPro" id="IPR029010">
    <property type="entry name" value="ThuA-like"/>
</dbReference>
<dbReference type="Proteomes" id="UP000092256">
    <property type="component" value="Unassembled WGS sequence"/>
</dbReference>
<dbReference type="PANTHER" id="PTHR40469:SF2">
    <property type="entry name" value="GALACTOSE-BINDING DOMAIN-LIKE SUPERFAMILY PROTEIN"/>
    <property type="match status" value="1"/>
</dbReference>
<organism evidence="3 4">
    <name type="scientific">Stenotrophomonas maltophilia</name>
    <name type="common">Pseudomonas maltophilia</name>
    <name type="synonym">Xanthomonas maltophilia</name>
    <dbReference type="NCBI Taxonomy" id="40324"/>
    <lineage>
        <taxon>Bacteria</taxon>
        <taxon>Pseudomonadati</taxon>
        <taxon>Pseudomonadota</taxon>
        <taxon>Gammaproteobacteria</taxon>
        <taxon>Lysobacterales</taxon>
        <taxon>Lysobacteraceae</taxon>
        <taxon>Stenotrophomonas</taxon>
        <taxon>Stenotrophomonas maltophilia group</taxon>
    </lineage>
</organism>
<keyword evidence="1" id="KW-0732">Signal</keyword>
<evidence type="ECO:0000259" key="2">
    <source>
        <dbReference type="Pfam" id="PF06283"/>
    </source>
</evidence>
<dbReference type="InterPro" id="IPR029062">
    <property type="entry name" value="Class_I_gatase-like"/>
</dbReference>
<dbReference type="OrthoDB" id="338827at2"/>
<protein>
    <submittedName>
        <fullName evidence="3">Crp/Fnr family transcriptional regulator</fullName>
    </submittedName>
</protein>
<feature type="signal peptide" evidence="1">
    <location>
        <begin position="1"/>
        <end position="20"/>
    </location>
</feature>
<evidence type="ECO:0000313" key="4">
    <source>
        <dbReference type="Proteomes" id="UP000092256"/>
    </source>
</evidence>
<feature type="chain" id="PRO_5008354008" evidence="1">
    <location>
        <begin position="21"/>
        <end position="274"/>
    </location>
</feature>